<keyword evidence="2" id="KW-1185">Reference proteome</keyword>
<dbReference type="OrthoDB" id="2393824at2759"/>
<name>A0A166B9L6_EXIGL</name>
<dbReference type="Proteomes" id="UP000077266">
    <property type="component" value="Unassembled WGS sequence"/>
</dbReference>
<reference evidence="1 2" key="1">
    <citation type="journal article" date="2016" name="Mol. Biol. Evol.">
        <title>Comparative Genomics of Early-Diverging Mushroom-Forming Fungi Provides Insights into the Origins of Lignocellulose Decay Capabilities.</title>
        <authorList>
            <person name="Nagy L.G."/>
            <person name="Riley R."/>
            <person name="Tritt A."/>
            <person name="Adam C."/>
            <person name="Daum C."/>
            <person name="Floudas D."/>
            <person name="Sun H."/>
            <person name="Yadav J.S."/>
            <person name="Pangilinan J."/>
            <person name="Larsson K.H."/>
            <person name="Matsuura K."/>
            <person name="Barry K."/>
            <person name="Labutti K."/>
            <person name="Kuo R."/>
            <person name="Ohm R.A."/>
            <person name="Bhattacharya S.S."/>
            <person name="Shirouzu T."/>
            <person name="Yoshinaga Y."/>
            <person name="Martin F.M."/>
            <person name="Grigoriev I.V."/>
            <person name="Hibbett D.S."/>
        </authorList>
    </citation>
    <scope>NUCLEOTIDE SEQUENCE [LARGE SCALE GENOMIC DNA]</scope>
    <source>
        <strain evidence="1 2">HHB12029</strain>
    </source>
</reference>
<sequence>MELHIPPELEEYSPRIAAFVRAPLDYPTWTVPTVRNATQWHADNSSRIRSMRIPEMQKASDVSQSRPDMLLYELGNQEALDTSFGDRLTDFTSGDDHLLLVNVSGAGKTRLVFETLARRWGIYFTCYTDVGTSPYGDVDLMFSISGMDTDDPLREIWDLGPRARKSLTALANNCRRSTSDLQHYPCPALGVSRLLLRGSTE</sequence>
<evidence type="ECO:0000313" key="1">
    <source>
        <dbReference type="EMBL" id="KZV99189.1"/>
    </source>
</evidence>
<protein>
    <submittedName>
        <fullName evidence="1">Uncharacterized protein</fullName>
    </submittedName>
</protein>
<evidence type="ECO:0000313" key="2">
    <source>
        <dbReference type="Proteomes" id="UP000077266"/>
    </source>
</evidence>
<dbReference type="EMBL" id="KV425912">
    <property type="protein sequence ID" value="KZV99189.1"/>
    <property type="molecule type" value="Genomic_DNA"/>
</dbReference>
<organism evidence="1 2">
    <name type="scientific">Exidia glandulosa HHB12029</name>
    <dbReference type="NCBI Taxonomy" id="1314781"/>
    <lineage>
        <taxon>Eukaryota</taxon>
        <taxon>Fungi</taxon>
        <taxon>Dikarya</taxon>
        <taxon>Basidiomycota</taxon>
        <taxon>Agaricomycotina</taxon>
        <taxon>Agaricomycetes</taxon>
        <taxon>Auriculariales</taxon>
        <taxon>Exidiaceae</taxon>
        <taxon>Exidia</taxon>
    </lineage>
</organism>
<dbReference type="AlphaFoldDB" id="A0A166B9L6"/>
<gene>
    <name evidence="1" type="ORF">EXIGLDRAFT_726255</name>
</gene>
<dbReference type="InParanoid" id="A0A166B9L6"/>
<accession>A0A166B9L6</accession>
<proteinExistence type="predicted"/>